<dbReference type="Pfam" id="PF00583">
    <property type="entry name" value="Acetyltransf_1"/>
    <property type="match status" value="1"/>
</dbReference>
<comment type="caution">
    <text evidence="2">The sequence shown here is derived from an EMBL/GenBank/DDBJ whole genome shotgun (WGS) entry which is preliminary data.</text>
</comment>
<reference evidence="2 3" key="1">
    <citation type="journal article" date="2016" name="Nat. Commun.">
        <title>Thousands of microbial genomes shed light on interconnected biogeochemical processes in an aquifer system.</title>
        <authorList>
            <person name="Anantharaman K."/>
            <person name="Brown C.T."/>
            <person name="Hug L.A."/>
            <person name="Sharon I."/>
            <person name="Castelle C.J."/>
            <person name="Probst A.J."/>
            <person name="Thomas B.C."/>
            <person name="Singh A."/>
            <person name="Wilkins M.J."/>
            <person name="Karaoz U."/>
            <person name="Brodie E.L."/>
            <person name="Williams K.H."/>
            <person name="Hubbard S.S."/>
            <person name="Banfield J.F."/>
        </authorList>
    </citation>
    <scope>NUCLEOTIDE SEQUENCE [LARGE SCALE GENOMIC DNA]</scope>
</reference>
<dbReference type="PANTHER" id="PTHR43415:SF3">
    <property type="entry name" value="GNAT-FAMILY ACETYLTRANSFERASE"/>
    <property type="match status" value="1"/>
</dbReference>
<dbReference type="PANTHER" id="PTHR43415">
    <property type="entry name" value="SPERMIDINE N(1)-ACETYLTRANSFERASE"/>
    <property type="match status" value="1"/>
</dbReference>
<dbReference type="EMBL" id="MFKA01000025">
    <property type="protein sequence ID" value="OGG32190.1"/>
    <property type="molecule type" value="Genomic_DNA"/>
</dbReference>
<dbReference type="GO" id="GO:0016747">
    <property type="term" value="F:acyltransferase activity, transferring groups other than amino-acyl groups"/>
    <property type="evidence" value="ECO:0007669"/>
    <property type="project" value="InterPro"/>
</dbReference>
<proteinExistence type="predicted"/>
<evidence type="ECO:0000313" key="2">
    <source>
        <dbReference type="EMBL" id="OGG32190.1"/>
    </source>
</evidence>
<organism evidence="2 3">
    <name type="scientific">Candidatus Gottesmanbacteria bacterium RIFCSPLOWO2_02_FULL_38_8</name>
    <dbReference type="NCBI Taxonomy" id="1798397"/>
    <lineage>
        <taxon>Bacteria</taxon>
        <taxon>Candidatus Gottesmaniibacteriota</taxon>
    </lineage>
</organism>
<feature type="domain" description="N-acetyltransferase" evidence="1">
    <location>
        <begin position="32"/>
        <end position="175"/>
    </location>
</feature>
<sequence>MTHPNFPKLKVLFCGVKKKGIELRKANILHYCNRRNIKWMNSYIVTQFLKKRSKYTFWQAFKYYWQHKLSGDLLFAIYLDNKHIGNCGLYQLNKGKAELRFMIGETRLWGKGIGKIALLKLLSLAKSYTLKVIWLYVNPENKRAVNLYQNNGFKFVNLIKLPDTPLQKKMIKKIN</sequence>
<gene>
    <name evidence="2" type="ORF">A3I51_05435</name>
</gene>
<dbReference type="Gene3D" id="3.40.630.30">
    <property type="match status" value="1"/>
</dbReference>
<name>A0A1F6B5K0_9BACT</name>
<dbReference type="InterPro" id="IPR016181">
    <property type="entry name" value="Acyl_CoA_acyltransferase"/>
</dbReference>
<evidence type="ECO:0000259" key="1">
    <source>
        <dbReference type="PROSITE" id="PS51186"/>
    </source>
</evidence>
<dbReference type="SUPFAM" id="SSF55729">
    <property type="entry name" value="Acyl-CoA N-acyltransferases (Nat)"/>
    <property type="match status" value="1"/>
</dbReference>
<dbReference type="AlphaFoldDB" id="A0A1F6B5K0"/>
<dbReference type="Proteomes" id="UP000179209">
    <property type="component" value="Unassembled WGS sequence"/>
</dbReference>
<protein>
    <recommendedName>
        <fullName evidence="1">N-acetyltransferase domain-containing protein</fullName>
    </recommendedName>
</protein>
<dbReference type="PROSITE" id="PS51186">
    <property type="entry name" value="GNAT"/>
    <property type="match status" value="1"/>
</dbReference>
<evidence type="ECO:0000313" key="3">
    <source>
        <dbReference type="Proteomes" id="UP000179209"/>
    </source>
</evidence>
<accession>A0A1F6B5K0</accession>
<dbReference type="InterPro" id="IPR000182">
    <property type="entry name" value="GNAT_dom"/>
</dbReference>